<dbReference type="Pfam" id="PF02518">
    <property type="entry name" value="HATPase_c"/>
    <property type="match status" value="1"/>
</dbReference>
<keyword evidence="6" id="KW-0145">Chemotaxis</keyword>
<dbReference type="InterPro" id="IPR004358">
    <property type="entry name" value="Sig_transdc_His_kin-like_C"/>
</dbReference>
<feature type="compositionally biased region" description="Low complexity" evidence="15">
    <location>
        <begin position="144"/>
        <end position="157"/>
    </location>
</feature>
<dbReference type="InterPro" id="IPR035891">
    <property type="entry name" value="CheY-binding_CheA"/>
</dbReference>
<dbReference type="Gene3D" id="1.10.287.560">
    <property type="entry name" value="Histidine kinase CheA-like, homodimeric domain"/>
    <property type="match status" value="1"/>
</dbReference>
<protein>
    <recommendedName>
        <fullName evidence="4">Chemotaxis protein CheA</fullName>
        <ecNumber evidence="3">2.7.13.3</ecNumber>
    </recommendedName>
</protein>
<feature type="modified residue" description="Phosphohistidine" evidence="14">
    <location>
        <position position="49"/>
    </location>
</feature>
<name>A0A5B9VVN8_9BACT</name>
<dbReference type="InterPro" id="IPR010808">
    <property type="entry name" value="CheA_P2-bd"/>
</dbReference>
<dbReference type="Gene3D" id="3.30.565.10">
    <property type="entry name" value="Histidine kinase-like ATPase, C-terminal domain"/>
    <property type="match status" value="1"/>
</dbReference>
<evidence type="ECO:0000256" key="5">
    <source>
        <dbReference type="ARBA" id="ARBA00022490"/>
    </source>
</evidence>
<evidence type="ECO:0000256" key="14">
    <source>
        <dbReference type="PROSITE-ProRule" id="PRU00110"/>
    </source>
</evidence>
<evidence type="ECO:0000259" key="16">
    <source>
        <dbReference type="PROSITE" id="PS50109"/>
    </source>
</evidence>
<dbReference type="PROSITE" id="PS50109">
    <property type="entry name" value="HIS_KIN"/>
    <property type="match status" value="1"/>
</dbReference>
<dbReference type="PROSITE" id="PS50894">
    <property type="entry name" value="HPT"/>
    <property type="match status" value="1"/>
</dbReference>
<dbReference type="Pfam" id="PF07194">
    <property type="entry name" value="P2"/>
    <property type="match status" value="1"/>
</dbReference>
<evidence type="ECO:0000256" key="3">
    <source>
        <dbReference type="ARBA" id="ARBA00012438"/>
    </source>
</evidence>
<evidence type="ECO:0000256" key="15">
    <source>
        <dbReference type="SAM" id="MobiDB-lite"/>
    </source>
</evidence>
<feature type="compositionally biased region" description="Low complexity" evidence="15">
    <location>
        <begin position="262"/>
        <end position="273"/>
    </location>
</feature>
<dbReference type="FunFam" id="2.30.30.40:FF:000048">
    <property type="entry name" value="Chemotaxis protein CheA, putative"/>
    <property type="match status" value="1"/>
</dbReference>
<evidence type="ECO:0000256" key="1">
    <source>
        <dbReference type="ARBA" id="ARBA00000085"/>
    </source>
</evidence>
<dbReference type="InterPro" id="IPR036061">
    <property type="entry name" value="CheW-like_dom_sf"/>
</dbReference>
<feature type="region of interest" description="Disordered" evidence="15">
    <location>
        <begin position="131"/>
        <end position="174"/>
    </location>
</feature>
<dbReference type="PRINTS" id="PR00344">
    <property type="entry name" value="BCTRLSENSOR"/>
</dbReference>
<keyword evidence="11" id="KW-0067">ATP-binding</keyword>
<dbReference type="InterPro" id="IPR003594">
    <property type="entry name" value="HATPase_dom"/>
</dbReference>
<comment type="subcellular location">
    <subcellularLocation>
        <location evidence="2">Cytoplasm</location>
    </subcellularLocation>
</comment>
<dbReference type="EMBL" id="CP042997">
    <property type="protein sequence ID" value="QEH31780.1"/>
    <property type="molecule type" value="Genomic_DNA"/>
</dbReference>
<keyword evidence="10" id="KW-0418">Kinase</keyword>
<reference evidence="19 20" key="1">
    <citation type="submission" date="2019-08" db="EMBL/GenBank/DDBJ databases">
        <title>Deep-cultivation of Planctomycetes and their phenomic and genomic characterization uncovers novel biology.</title>
        <authorList>
            <person name="Wiegand S."/>
            <person name="Jogler M."/>
            <person name="Boedeker C."/>
            <person name="Pinto D."/>
            <person name="Vollmers J."/>
            <person name="Rivas-Marin E."/>
            <person name="Kohn T."/>
            <person name="Peeters S.H."/>
            <person name="Heuer A."/>
            <person name="Rast P."/>
            <person name="Oberbeckmann S."/>
            <person name="Bunk B."/>
            <person name="Jeske O."/>
            <person name="Meyerdierks A."/>
            <person name="Storesund J.E."/>
            <person name="Kallscheuer N."/>
            <person name="Luecker S."/>
            <person name="Lage O.M."/>
            <person name="Pohl T."/>
            <person name="Merkel B.J."/>
            <person name="Hornburger P."/>
            <person name="Mueller R.-W."/>
            <person name="Bruemmer F."/>
            <person name="Labrenz M."/>
            <person name="Spormann A.M."/>
            <person name="Op den Camp H."/>
            <person name="Overmann J."/>
            <person name="Amann R."/>
            <person name="Jetten M.S.M."/>
            <person name="Mascher T."/>
            <person name="Medema M.H."/>
            <person name="Devos D.P."/>
            <person name="Kaster A.-K."/>
            <person name="Ovreas L."/>
            <person name="Rohde M."/>
            <person name="Galperin M.Y."/>
            <person name="Jogler C."/>
        </authorList>
    </citation>
    <scope>NUCLEOTIDE SEQUENCE [LARGE SCALE GENOMIC DNA]</scope>
    <source>
        <strain evidence="19 20">OJF2</strain>
    </source>
</reference>
<dbReference type="InterPro" id="IPR036097">
    <property type="entry name" value="HisK_dim/P_sf"/>
</dbReference>
<dbReference type="SMART" id="SM01231">
    <property type="entry name" value="H-kinase_dim"/>
    <property type="match status" value="1"/>
</dbReference>
<dbReference type="FunFam" id="3.30.565.10:FF:000016">
    <property type="entry name" value="Chemotaxis protein CheA, putative"/>
    <property type="match status" value="1"/>
</dbReference>
<keyword evidence="7 14" id="KW-0597">Phosphoprotein</keyword>
<dbReference type="GO" id="GO:0005524">
    <property type="term" value="F:ATP binding"/>
    <property type="evidence" value="ECO:0007669"/>
    <property type="project" value="UniProtKB-KW"/>
</dbReference>
<feature type="region of interest" description="Disordered" evidence="15">
    <location>
        <begin position="262"/>
        <end position="299"/>
    </location>
</feature>
<dbReference type="PANTHER" id="PTHR43395">
    <property type="entry name" value="SENSOR HISTIDINE KINASE CHEA"/>
    <property type="match status" value="1"/>
</dbReference>
<evidence type="ECO:0000313" key="20">
    <source>
        <dbReference type="Proteomes" id="UP000324233"/>
    </source>
</evidence>
<dbReference type="SUPFAM" id="SSF50341">
    <property type="entry name" value="CheW-like"/>
    <property type="match status" value="1"/>
</dbReference>
<dbReference type="SMART" id="SM00073">
    <property type="entry name" value="HPT"/>
    <property type="match status" value="1"/>
</dbReference>
<sequence length="807" mass="86230">MSGFNPAELLPFYLDETDEHIAALNDALLRLEQDPADAKALAEAFRMFHSIKGSSVVMGFDSVKELTHHLESLFDQFRSKKRDLDRPVLDLTFRCLDELRDYHRELRAEGAGRADLASLVPLVVAALDESQAPAPASARPPEPAAEAPAGPAADEPGTPAPAPGPARAASPSDEPERVAVTVVFEPNLPLADMKARLVLSRLATRGTVIETRPPAEQIEEAESLAEFTVWLATSGGPDELRSLADVDGVARIRIEAGASLPSTASPAAEAVAPSPQPSPAVGGGSEVAPTEQARSASAVPPPVVPAAVVPASEPPAAAAPKKKVAETIRVESDRLDYLMNLAGELVINKARFVDIARGLDELFRGSNTQALAADTEDRLESITRGLDGLGAAGAGDGALDRWAGHVRRLRDNVREIHGELDRLRQGRETLKALNEAIHSLGRVTDGLQKGVLDTRMVPIGPLFERFRRVIRDLSHSSGKEVLLALGGEKTELDKRMIDELGDPLIHMVRNSVDHGLEPPDAREAAGKPRAGTVTLQATHRGNSVVITVGDDGRGIDCERIRAKVVARGLVSQAEAAGLTDRELIAYIWHPGLSTAEAVTDISGRGVGMDIVKNRIENLSGTVDVRSTPGQGTVFTIRLPLTLAIMSSLLVQVFDEVYALPLDHIDEIVEVKASQVFRVQGRPTIEVRKRIIALVSLKELFRWSGRPHPPAMREAGPEDGDGNGTHPEAVRVVVVQNGETTIGLVVDRLIGMQEVVLKSLEKNFRAVPGLSGASILGDGRVSLILDVDAVITMAAGRMVGREMARAGM</sequence>
<dbReference type="InterPro" id="IPR005467">
    <property type="entry name" value="His_kinase_dom"/>
</dbReference>
<dbReference type="GO" id="GO:0005737">
    <property type="term" value="C:cytoplasm"/>
    <property type="evidence" value="ECO:0007669"/>
    <property type="project" value="UniProtKB-SubCell"/>
</dbReference>
<dbReference type="GO" id="GO:0006935">
    <property type="term" value="P:chemotaxis"/>
    <property type="evidence" value="ECO:0007669"/>
    <property type="project" value="UniProtKB-KW"/>
</dbReference>
<dbReference type="CDD" id="cd00731">
    <property type="entry name" value="CheA_reg"/>
    <property type="match status" value="1"/>
</dbReference>
<evidence type="ECO:0000259" key="18">
    <source>
        <dbReference type="PROSITE" id="PS50894"/>
    </source>
</evidence>
<dbReference type="InterPro" id="IPR037052">
    <property type="entry name" value="CheA-like_P2_sf"/>
</dbReference>
<dbReference type="SUPFAM" id="SSF47384">
    <property type="entry name" value="Homodimeric domain of signal transducing histidine kinase"/>
    <property type="match status" value="1"/>
</dbReference>
<evidence type="ECO:0000256" key="9">
    <source>
        <dbReference type="ARBA" id="ARBA00022741"/>
    </source>
</evidence>
<evidence type="ECO:0000256" key="6">
    <source>
        <dbReference type="ARBA" id="ARBA00022500"/>
    </source>
</evidence>
<dbReference type="InterPro" id="IPR037006">
    <property type="entry name" value="CheA-like_homodim_sf"/>
</dbReference>
<dbReference type="RefSeq" id="WP_148590504.1">
    <property type="nucleotide sequence ID" value="NZ_CP042997.1"/>
</dbReference>
<dbReference type="InterPro" id="IPR036890">
    <property type="entry name" value="HATPase_C_sf"/>
</dbReference>
<evidence type="ECO:0000256" key="8">
    <source>
        <dbReference type="ARBA" id="ARBA00022679"/>
    </source>
</evidence>
<dbReference type="KEGG" id="agv:OJF2_02450"/>
<dbReference type="PANTHER" id="PTHR43395:SF10">
    <property type="entry name" value="CHEMOTAXIS PROTEIN CHEA"/>
    <property type="match status" value="1"/>
</dbReference>
<evidence type="ECO:0000256" key="2">
    <source>
        <dbReference type="ARBA" id="ARBA00004496"/>
    </source>
</evidence>
<dbReference type="CDD" id="cd00088">
    <property type="entry name" value="HPT"/>
    <property type="match status" value="1"/>
</dbReference>
<evidence type="ECO:0000256" key="11">
    <source>
        <dbReference type="ARBA" id="ARBA00022840"/>
    </source>
</evidence>
<dbReference type="SUPFAM" id="SSF55052">
    <property type="entry name" value="CheY-binding domain of CheA"/>
    <property type="match status" value="1"/>
</dbReference>
<dbReference type="AlphaFoldDB" id="A0A5B9VVN8"/>
<dbReference type="InterPro" id="IPR008207">
    <property type="entry name" value="Sig_transdc_His_kin_Hpt_dom"/>
</dbReference>
<evidence type="ECO:0000256" key="13">
    <source>
        <dbReference type="ARBA" id="ARBA00035100"/>
    </source>
</evidence>
<dbReference type="InterPro" id="IPR002545">
    <property type="entry name" value="CheW-lke_dom"/>
</dbReference>
<dbReference type="Gene3D" id="3.30.70.1110">
    <property type="entry name" value="Histidine kinase CheA-like, P2 response regulator-binding domain"/>
    <property type="match status" value="1"/>
</dbReference>
<comment type="catalytic activity">
    <reaction evidence="1">
        <text>ATP + protein L-histidine = ADP + protein N-phospho-L-histidine.</text>
        <dbReference type="EC" id="2.7.13.3"/>
    </reaction>
</comment>
<dbReference type="SUPFAM" id="SSF55874">
    <property type="entry name" value="ATPase domain of HSP90 chaperone/DNA topoisomerase II/histidine kinase"/>
    <property type="match status" value="1"/>
</dbReference>
<feature type="domain" description="HPt" evidence="18">
    <location>
        <begin position="2"/>
        <end position="106"/>
    </location>
</feature>
<dbReference type="Pfam" id="PF01627">
    <property type="entry name" value="Hpt"/>
    <property type="match status" value="1"/>
</dbReference>
<evidence type="ECO:0000313" key="19">
    <source>
        <dbReference type="EMBL" id="QEH31780.1"/>
    </source>
</evidence>
<dbReference type="OrthoDB" id="9803176at2"/>
<keyword evidence="9" id="KW-0547">Nucleotide-binding</keyword>
<keyword evidence="8 19" id="KW-0808">Transferase</keyword>
<comment type="function">
    <text evidence="13">Involved in the transmission of sensory signals from the chemoreceptors to the flagellar motors. CheA is autophosphorylated; it can transfer its phosphate group to either CheB or CheY.</text>
</comment>
<dbReference type="PROSITE" id="PS50851">
    <property type="entry name" value="CHEW"/>
    <property type="match status" value="1"/>
</dbReference>
<evidence type="ECO:0000256" key="10">
    <source>
        <dbReference type="ARBA" id="ARBA00022777"/>
    </source>
</evidence>
<evidence type="ECO:0000256" key="4">
    <source>
        <dbReference type="ARBA" id="ARBA00021495"/>
    </source>
</evidence>
<proteinExistence type="predicted"/>
<dbReference type="SMART" id="SM00387">
    <property type="entry name" value="HATPase_c"/>
    <property type="match status" value="1"/>
</dbReference>
<keyword evidence="20" id="KW-1185">Reference proteome</keyword>
<feature type="region of interest" description="Disordered" evidence="15">
    <location>
        <begin position="706"/>
        <end position="725"/>
    </location>
</feature>
<dbReference type="Proteomes" id="UP000324233">
    <property type="component" value="Chromosome"/>
</dbReference>
<dbReference type="CDD" id="cd16916">
    <property type="entry name" value="HATPase_CheA-like"/>
    <property type="match status" value="1"/>
</dbReference>
<dbReference type="Gene3D" id="2.30.30.40">
    <property type="entry name" value="SH3 Domains"/>
    <property type="match status" value="1"/>
</dbReference>
<dbReference type="InterPro" id="IPR036641">
    <property type="entry name" value="HPT_dom_sf"/>
</dbReference>
<dbReference type="InterPro" id="IPR004105">
    <property type="entry name" value="CheA-like_dim"/>
</dbReference>
<evidence type="ECO:0000256" key="7">
    <source>
        <dbReference type="ARBA" id="ARBA00022553"/>
    </source>
</evidence>
<evidence type="ECO:0000259" key="17">
    <source>
        <dbReference type="PROSITE" id="PS50851"/>
    </source>
</evidence>
<organism evidence="19 20">
    <name type="scientific">Aquisphaera giovannonii</name>
    <dbReference type="NCBI Taxonomy" id="406548"/>
    <lineage>
        <taxon>Bacteria</taxon>
        <taxon>Pseudomonadati</taxon>
        <taxon>Planctomycetota</taxon>
        <taxon>Planctomycetia</taxon>
        <taxon>Isosphaerales</taxon>
        <taxon>Isosphaeraceae</taxon>
        <taxon>Aquisphaera</taxon>
    </lineage>
</organism>
<dbReference type="EC" id="2.7.13.3" evidence="3"/>
<keyword evidence="5" id="KW-0963">Cytoplasm</keyword>
<keyword evidence="12" id="KW-0902">Two-component regulatory system</keyword>
<dbReference type="Pfam" id="PF02895">
    <property type="entry name" value="H-kinase_dim"/>
    <property type="match status" value="1"/>
</dbReference>
<dbReference type="SMART" id="SM00260">
    <property type="entry name" value="CheW"/>
    <property type="match status" value="1"/>
</dbReference>
<dbReference type="SUPFAM" id="SSF47226">
    <property type="entry name" value="Histidine-containing phosphotransfer domain, HPT domain"/>
    <property type="match status" value="1"/>
</dbReference>
<feature type="domain" description="Histidine kinase" evidence="16">
    <location>
        <begin position="428"/>
        <end position="642"/>
    </location>
</feature>
<evidence type="ECO:0000256" key="12">
    <source>
        <dbReference type="ARBA" id="ARBA00023012"/>
    </source>
</evidence>
<feature type="domain" description="CheW-like" evidence="17">
    <location>
        <begin position="644"/>
        <end position="795"/>
    </location>
</feature>
<accession>A0A5B9VVN8</accession>
<gene>
    <name evidence="19" type="primary">cheA_1</name>
    <name evidence="19" type="ORF">OJF2_02450</name>
</gene>
<dbReference type="InterPro" id="IPR051315">
    <property type="entry name" value="Bact_Chemotaxis_CheA"/>
</dbReference>
<dbReference type="Pfam" id="PF01584">
    <property type="entry name" value="CheW"/>
    <property type="match status" value="1"/>
</dbReference>
<dbReference type="Gene3D" id="1.20.120.160">
    <property type="entry name" value="HPT domain"/>
    <property type="match status" value="1"/>
</dbReference>
<dbReference type="GO" id="GO:0000155">
    <property type="term" value="F:phosphorelay sensor kinase activity"/>
    <property type="evidence" value="ECO:0007669"/>
    <property type="project" value="InterPro"/>
</dbReference>